<dbReference type="HOGENOM" id="CLU_091961_0_0_2"/>
<proteinExistence type="predicted"/>
<dbReference type="Pfam" id="PF07796">
    <property type="entry name" value="DUF1638"/>
    <property type="match status" value="1"/>
</dbReference>
<dbReference type="EMBL" id="CP010070">
    <property type="protein sequence ID" value="AIZ56916.1"/>
    <property type="molecule type" value="Genomic_DNA"/>
</dbReference>
<evidence type="ECO:0000313" key="3">
    <source>
        <dbReference type="Proteomes" id="UP000030787"/>
    </source>
</evidence>
<dbReference type="GeneID" id="24818710"/>
<dbReference type="Proteomes" id="UP000030787">
    <property type="component" value="Chromosome"/>
</dbReference>
<keyword evidence="3" id="KW-1185">Reference proteome</keyword>
<name>A0A0A7LHC0_9ARCH</name>
<sequence length="270" mass="30444">MLNGTMGIIGCPILEDEIIYSLSSDEDEKKIYIVDTPPSNTLKKKLHLKGIDFSTVDEWEFNNGFLNINRENGFNIVVYMNKLGLHKDPKFLRETLEGQLIQHQSKFDVIALYYGMCGNAGWDISNWASDNLDIPVFVFRDDNDEVCDDCIGVAVGGHFKYCNFVKKHTGMFFVTPAIAGNWGEYSEELNFTKGFEIMDIHTVKEVFEIFGYTKAVRIDTGIGIKGEELDKGCERFSEITGLEFITAAPGSADLFPTERIYKDAKGSLLH</sequence>
<feature type="domain" description="DUF1638" evidence="1">
    <location>
        <begin position="83"/>
        <end position="253"/>
    </location>
</feature>
<evidence type="ECO:0000313" key="2">
    <source>
        <dbReference type="EMBL" id="AIZ56916.1"/>
    </source>
</evidence>
<gene>
    <name evidence="2" type="ORF">Mpt1_c10480</name>
</gene>
<evidence type="ECO:0000259" key="1">
    <source>
        <dbReference type="Pfam" id="PF07796"/>
    </source>
</evidence>
<dbReference type="KEGG" id="mear:Mpt1_c10480"/>
<accession>A0A0A7LHC0</accession>
<dbReference type="RefSeq" id="WP_048112831.1">
    <property type="nucleotide sequence ID" value="NZ_CP010070.1"/>
</dbReference>
<organism evidence="2 3">
    <name type="scientific">Candidatus Methanoplasma termitum</name>
    <dbReference type="NCBI Taxonomy" id="1577791"/>
    <lineage>
        <taxon>Archaea</taxon>
        <taxon>Methanobacteriati</taxon>
        <taxon>Thermoplasmatota</taxon>
        <taxon>Thermoplasmata</taxon>
        <taxon>Methanomassiliicoccales</taxon>
        <taxon>Methanomassiliicoccaceae</taxon>
        <taxon>Candidatus Methanoplasma</taxon>
    </lineage>
</organism>
<dbReference type="AlphaFoldDB" id="A0A0A7LHC0"/>
<dbReference type="InterPro" id="IPR012437">
    <property type="entry name" value="DUF1638"/>
</dbReference>
<protein>
    <recommendedName>
        <fullName evidence="1">DUF1638 domain-containing protein</fullName>
    </recommendedName>
</protein>
<dbReference type="OrthoDB" id="53190at2157"/>
<reference evidence="2 3" key="1">
    <citation type="journal article" date="2014" name="Appl. Environ. Microbiol.">
        <title>Comparative Genome Analysis of 'Candidatus Methanoplasma termitum' Indicates a New Mode of Energy Metabolism in the Seventh Order of Methanogens.</title>
        <authorList>
            <person name="Lang K."/>
            <person name="Schuldes J."/>
            <person name="Klingl A."/>
            <person name="Poehlein A."/>
            <person name="Daniel R."/>
            <person name="Brune A."/>
        </authorList>
    </citation>
    <scope>NUCLEOTIDE SEQUENCE [LARGE SCALE GENOMIC DNA]</scope>
    <source>
        <strain evidence="3">Mpt1</strain>
    </source>
</reference>